<gene>
    <name evidence="1" type="ORF">E1809_24055</name>
</gene>
<dbReference type="AlphaFoldDB" id="A0A4V6PIB0"/>
<comment type="caution">
    <text evidence="1">The sequence shown here is derived from an EMBL/GenBank/DDBJ whole genome shotgun (WGS) entry which is preliminary data.</text>
</comment>
<reference evidence="1 2" key="1">
    <citation type="submission" date="2019-03" db="EMBL/GenBank/DDBJ databases">
        <title>Whole genome sequence of Arthrobacter sp JH1-1.</title>
        <authorList>
            <person name="Trinh H.N."/>
        </authorList>
    </citation>
    <scope>NUCLEOTIDE SEQUENCE [LARGE SCALE GENOMIC DNA]</scope>
    <source>
        <strain evidence="1 2">JH1-1</strain>
    </source>
</reference>
<dbReference type="RefSeq" id="WP_133206776.1">
    <property type="nucleotide sequence ID" value="NZ_SMRU01000047.1"/>
</dbReference>
<dbReference type="Proteomes" id="UP000295511">
    <property type="component" value="Unassembled WGS sequence"/>
</dbReference>
<protein>
    <submittedName>
        <fullName evidence="1">Uncharacterized protein</fullName>
    </submittedName>
</protein>
<dbReference type="EMBL" id="SMRU01000047">
    <property type="protein sequence ID" value="TDF88096.1"/>
    <property type="molecule type" value="Genomic_DNA"/>
</dbReference>
<organism evidence="1 2">
    <name type="scientific">Arthrobacter terricola</name>
    <dbReference type="NCBI Taxonomy" id="2547396"/>
    <lineage>
        <taxon>Bacteria</taxon>
        <taxon>Bacillati</taxon>
        <taxon>Actinomycetota</taxon>
        <taxon>Actinomycetes</taxon>
        <taxon>Micrococcales</taxon>
        <taxon>Micrococcaceae</taxon>
        <taxon>Arthrobacter</taxon>
    </lineage>
</organism>
<proteinExistence type="predicted"/>
<keyword evidence="2" id="KW-1185">Reference proteome</keyword>
<name>A0A4V6PIB0_9MICC</name>
<dbReference type="OrthoDB" id="4953720at2"/>
<accession>A0A4V6PIB0</accession>
<evidence type="ECO:0000313" key="2">
    <source>
        <dbReference type="Proteomes" id="UP000295511"/>
    </source>
</evidence>
<evidence type="ECO:0000313" key="1">
    <source>
        <dbReference type="EMBL" id="TDF88096.1"/>
    </source>
</evidence>
<sequence>MSIYDKITAEPAPPRKLRRFAYQVYDGGIEHHIASHEIYFYEAGRVGFWNIDDDGERTLVLATKAFQIRQVIDT</sequence>